<comment type="subcellular location">
    <subcellularLocation>
        <location evidence="1">Membrane</location>
    </subcellularLocation>
</comment>
<evidence type="ECO:0000259" key="6">
    <source>
        <dbReference type="Pfam" id="PF06925"/>
    </source>
</evidence>
<dbReference type="EMBL" id="JXBB01000006">
    <property type="protein sequence ID" value="OAR05022.1"/>
    <property type="molecule type" value="Genomic_DNA"/>
</dbReference>
<dbReference type="PANTHER" id="PTHR43025:SF3">
    <property type="entry name" value="MONOGALACTOSYLDIACYLGLYCEROL SYNTHASE 1, CHLOROPLASTIC"/>
    <property type="match status" value="1"/>
</dbReference>
<evidence type="ECO:0000256" key="2">
    <source>
        <dbReference type="ARBA" id="ARBA00006962"/>
    </source>
</evidence>
<dbReference type="EMBL" id="PEBV01000020">
    <property type="protein sequence ID" value="PTQ52896.1"/>
    <property type="molecule type" value="Genomic_DNA"/>
</dbReference>
<dbReference type="Pfam" id="PF04101">
    <property type="entry name" value="Glyco_tran_28_C"/>
    <property type="match status" value="1"/>
</dbReference>
<reference evidence="7 9" key="1">
    <citation type="submission" date="2015-09" db="EMBL/GenBank/DDBJ databases">
        <title>Draft genome sequence of Hydrogenibacillus schlegelii DSM 2000.</title>
        <authorList>
            <person name="Hemp J."/>
        </authorList>
    </citation>
    <scope>NUCLEOTIDE SEQUENCE [LARGE SCALE GENOMIC DNA]</scope>
    <source>
        <strain evidence="7 9">MA 48</strain>
    </source>
</reference>
<dbReference type="AlphaFoldDB" id="A0A179IT44"/>
<organism evidence="7 9">
    <name type="scientific">Hydrogenibacillus schlegelii</name>
    <name type="common">Bacillus schlegelii</name>
    <dbReference type="NCBI Taxonomy" id="1484"/>
    <lineage>
        <taxon>Bacteria</taxon>
        <taxon>Bacillati</taxon>
        <taxon>Bacillota</taxon>
        <taxon>Bacilli</taxon>
        <taxon>Bacillales</taxon>
        <taxon>Bacillales Family X. Incertae Sedis</taxon>
        <taxon>Hydrogenibacillus</taxon>
    </lineage>
</organism>
<feature type="domain" description="Diacylglycerol glucosyltransferase N-terminal" evidence="6">
    <location>
        <begin position="17"/>
        <end position="186"/>
    </location>
</feature>
<comment type="caution">
    <text evidence="7">The sequence shown here is derived from an EMBL/GenBank/DDBJ whole genome shotgun (WGS) entry which is preliminary data.</text>
</comment>
<comment type="similarity">
    <text evidence="2">Belongs to the glycosyltransferase 28 family.</text>
</comment>
<dbReference type="InterPro" id="IPR009695">
    <property type="entry name" value="Diacylglyc_glucosyltr_N"/>
</dbReference>
<dbReference type="GO" id="GO:0016020">
    <property type="term" value="C:membrane"/>
    <property type="evidence" value="ECO:0007669"/>
    <property type="project" value="UniProtKB-SubCell"/>
</dbReference>
<dbReference type="Proteomes" id="UP000243024">
    <property type="component" value="Unassembled WGS sequence"/>
</dbReference>
<evidence type="ECO:0000256" key="3">
    <source>
        <dbReference type="ARBA" id="ARBA00022676"/>
    </source>
</evidence>
<keyword evidence="9" id="KW-1185">Reference proteome</keyword>
<name>A0A179IT44_HYDSH</name>
<feature type="domain" description="Glycosyl transferase family 28 C-terminal" evidence="5">
    <location>
        <begin position="231"/>
        <end position="332"/>
    </location>
</feature>
<protein>
    <submittedName>
        <fullName evidence="8">Monogalactosyldiacylglycerol synthase</fullName>
    </submittedName>
</protein>
<evidence type="ECO:0000313" key="9">
    <source>
        <dbReference type="Proteomes" id="UP000243024"/>
    </source>
</evidence>
<accession>A0A179IT44</accession>
<dbReference type="PANTHER" id="PTHR43025">
    <property type="entry name" value="MONOGALACTOSYLDIACYLGLYCEROL SYNTHASE"/>
    <property type="match status" value="1"/>
</dbReference>
<dbReference type="Gene3D" id="3.40.50.2000">
    <property type="entry name" value="Glycogen Phosphorylase B"/>
    <property type="match status" value="1"/>
</dbReference>
<evidence type="ECO:0000313" key="7">
    <source>
        <dbReference type="EMBL" id="OAR05022.1"/>
    </source>
</evidence>
<evidence type="ECO:0000256" key="1">
    <source>
        <dbReference type="ARBA" id="ARBA00004370"/>
    </source>
</evidence>
<gene>
    <name evidence="8" type="ORF">HSCHL_2529</name>
    <name evidence="7" type="ORF">SA87_05840</name>
</gene>
<proteinExistence type="inferred from homology"/>
<dbReference type="GO" id="GO:0016758">
    <property type="term" value="F:hexosyltransferase activity"/>
    <property type="evidence" value="ECO:0007669"/>
    <property type="project" value="InterPro"/>
</dbReference>
<dbReference type="InterPro" id="IPR007235">
    <property type="entry name" value="Glyco_trans_28_C"/>
</dbReference>
<evidence type="ECO:0000313" key="10">
    <source>
        <dbReference type="Proteomes" id="UP000244180"/>
    </source>
</evidence>
<reference evidence="8 10" key="2">
    <citation type="submission" date="2017-08" db="EMBL/GenBank/DDBJ databases">
        <title>Burning lignite coal seam in the remote Altai Mountains harbors a hydrogen-driven thermophilic microbial community.</title>
        <authorList>
            <person name="Kadnikov V.V."/>
            <person name="Mardanov A.V."/>
            <person name="Ivasenko D."/>
            <person name="Beletsky A.V."/>
            <person name="Karnachuk O.V."/>
            <person name="Ravin N.V."/>
        </authorList>
    </citation>
    <scope>NUCLEOTIDE SEQUENCE [LARGE SCALE GENOMIC DNA]</scope>
    <source>
        <strain evidence="8">AL33</strain>
    </source>
</reference>
<dbReference type="Proteomes" id="UP000244180">
    <property type="component" value="Unassembled WGS sequence"/>
</dbReference>
<evidence type="ECO:0000256" key="4">
    <source>
        <dbReference type="ARBA" id="ARBA00022679"/>
    </source>
</evidence>
<dbReference type="STRING" id="1484.SA87_05840"/>
<dbReference type="RefSeq" id="WP_066199020.1">
    <property type="nucleotide sequence ID" value="NZ_CBCSAS010000012.1"/>
</dbReference>
<sequence>MAPYRVLILSASFGEGHRQASRAIQEALYLRHPDAAVEIVDYVQSINRTWSRFAQFFYLQGIKRAPVLYGFFYKQFNRIPTDSTLSRSMSRIGHIIGGRKLKEYIDHFRPDAVIHTFPSSAGAYAELKRQGETAVPSFTVITDYAAHRQWIHQETDLFFVGAPKVRDELIAEGVPREKIRVTGIPVRQMFLRTYDRAELARRMGLRPDRPTVLLLAGAFGVSEQIVAVTRALLAEPVPLQLLVVTGRNRRLYETMAEVAAEAGGGLRVFGFVENIAELMAVSDLVFTKSGGLTTSEAVAMEVPMVFFKPIPGQEAANADFLAGAGVAVITRQLDDLIAFTRRFLDDAGLRAAMKGRFLPLKRSMHETTIVEELEAFLAAAKGARR</sequence>
<dbReference type="SUPFAM" id="SSF53756">
    <property type="entry name" value="UDP-Glycosyltransferase/glycogen phosphorylase"/>
    <property type="match status" value="1"/>
</dbReference>
<dbReference type="InterPro" id="IPR050519">
    <property type="entry name" value="Glycosyltransf_28_UgtP"/>
</dbReference>
<dbReference type="Pfam" id="PF06925">
    <property type="entry name" value="MGDG_synth"/>
    <property type="match status" value="1"/>
</dbReference>
<evidence type="ECO:0000259" key="5">
    <source>
        <dbReference type="Pfam" id="PF04101"/>
    </source>
</evidence>
<keyword evidence="3" id="KW-0328">Glycosyltransferase</keyword>
<evidence type="ECO:0000313" key="8">
    <source>
        <dbReference type="EMBL" id="PTQ52896.1"/>
    </source>
</evidence>
<dbReference type="GO" id="GO:0009247">
    <property type="term" value="P:glycolipid biosynthetic process"/>
    <property type="evidence" value="ECO:0007669"/>
    <property type="project" value="InterPro"/>
</dbReference>
<keyword evidence="4" id="KW-0808">Transferase</keyword>